<dbReference type="GO" id="GO:0003723">
    <property type="term" value="F:RNA binding"/>
    <property type="evidence" value="ECO:0007669"/>
    <property type="project" value="UniProtKB-UniRule"/>
</dbReference>
<dbReference type="PROSITE" id="PS50102">
    <property type="entry name" value="RRM"/>
    <property type="match status" value="1"/>
</dbReference>
<keyword evidence="2" id="KW-0597">Phosphoprotein</keyword>
<dbReference type="GO" id="GO:0003712">
    <property type="term" value="F:transcription coregulator activity"/>
    <property type="evidence" value="ECO:0007669"/>
    <property type="project" value="InterPro"/>
</dbReference>
<evidence type="ECO:0000256" key="5">
    <source>
        <dbReference type="ARBA" id="ARBA00023159"/>
    </source>
</evidence>
<dbReference type="GO" id="GO:0045944">
    <property type="term" value="P:positive regulation of transcription by RNA polymerase II"/>
    <property type="evidence" value="ECO:0007669"/>
    <property type="project" value="TreeGrafter"/>
</dbReference>
<keyword evidence="13" id="KW-1185">Reference proteome</keyword>
<comment type="subcellular location">
    <subcellularLocation>
        <location evidence="1">Nucleus</location>
    </subcellularLocation>
</comment>
<name>A0A835NWJ7_9PASS</name>
<keyword evidence="5" id="KW-0010">Activator</keyword>
<feature type="region of interest" description="Disordered" evidence="9">
    <location>
        <begin position="944"/>
        <end position="978"/>
    </location>
</feature>
<dbReference type="PANTHER" id="PTHR15528:SF12">
    <property type="entry name" value="PEROXISOME PROLIFERATOR-ACTIVATED RECEPTOR GAMMA COACTIVATOR 1-BETA"/>
    <property type="match status" value="1"/>
</dbReference>
<feature type="region of interest" description="Disordered" evidence="9">
    <location>
        <begin position="1017"/>
        <end position="1036"/>
    </location>
</feature>
<reference evidence="12" key="3">
    <citation type="submission" date="2022-01" db="EMBL/GenBank/DDBJ databases">
        <authorList>
            <person name="Rubenstein D.R."/>
        </authorList>
    </citation>
    <scope>NUCLEOTIDE SEQUENCE</scope>
    <source>
        <strain evidence="12">SS15</strain>
        <tissue evidence="12">Liver</tissue>
    </source>
</reference>
<keyword evidence="11" id="KW-0675">Receptor</keyword>
<feature type="compositionally biased region" description="Acidic residues" evidence="9">
    <location>
        <begin position="957"/>
        <end position="970"/>
    </location>
</feature>
<reference evidence="12 13" key="2">
    <citation type="journal article" date="2021" name="J. Hered.">
        <title>Feather Gene Expression Elucidates the Developmental Basis of Plumage Iridescence in African Starlings.</title>
        <authorList>
            <person name="Rubenstein D.R."/>
            <person name="Corvelo A."/>
            <person name="MacManes M.D."/>
            <person name="Maia R."/>
            <person name="Narzisi G."/>
            <person name="Rousaki A."/>
            <person name="Vandenabeele P."/>
            <person name="Shawkey M.D."/>
            <person name="Solomon J."/>
        </authorList>
    </citation>
    <scope>NUCLEOTIDE SEQUENCE [LARGE SCALE GENOMIC DNA]</scope>
    <source>
        <strain evidence="12">SS15</strain>
    </source>
</reference>
<evidence type="ECO:0000313" key="11">
    <source>
        <dbReference type="EMBL" id="KAG0123111.1"/>
    </source>
</evidence>
<dbReference type="EMBL" id="JADDUC020000016">
    <property type="protein sequence ID" value="KAI1234252.1"/>
    <property type="molecule type" value="Genomic_DNA"/>
</dbReference>
<keyword evidence="3 8" id="KW-0694">RNA-binding</keyword>
<dbReference type="InterPro" id="IPR034605">
    <property type="entry name" value="PGC-1"/>
</dbReference>
<dbReference type="Pfam" id="PF00076">
    <property type="entry name" value="RRM_1"/>
    <property type="match status" value="1"/>
</dbReference>
<evidence type="ECO:0000256" key="4">
    <source>
        <dbReference type="ARBA" id="ARBA00023015"/>
    </source>
</evidence>
<evidence type="ECO:0000313" key="12">
    <source>
        <dbReference type="EMBL" id="KAI1234252.1"/>
    </source>
</evidence>
<dbReference type="GO" id="GO:0005634">
    <property type="term" value="C:nucleus"/>
    <property type="evidence" value="ECO:0007669"/>
    <property type="project" value="UniProtKB-SubCell"/>
</dbReference>
<dbReference type="SMART" id="SM00360">
    <property type="entry name" value="RRM"/>
    <property type="match status" value="1"/>
</dbReference>
<evidence type="ECO:0000256" key="9">
    <source>
        <dbReference type="SAM" id="MobiDB-lite"/>
    </source>
</evidence>
<feature type="domain" description="RRM" evidence="10">
    <location>
        <begin position="1044"/>
        <end position="1109"/>
    </location>
</feature>
<dbReference type="Proteomes" id="UP000618051">
    <property type="component" value="Unassembled WGS sequence"/>
</dbReference>
<dbReference type="EMBL" id="JADDUC010000031">
    <property type="protein sequence ID" value="KAG0123111.1"/>
    <property type="molecule type" value="Genomic_DNA"/>
</dbReference>
<feature type="region of interest" description="Disordered" evidence="9">
    <location>
        <begin position="761"/>
        <end position="814"/>
    </location>
</feature>
<evidence type="ECO:0000313" key="13">
    <source>
        <dbReference type="Proteomes" id="UP000618051"/>
    </source>
</evidence>
<evidence type="ECO:0000256" key="6">
    <source>
        <dbReference type="ARBA" id="ARBA00023163"/>
    </source>
</evidence>
<evidence type="ECO:0000256" key="8">
    <source>
        <dbReference type="PROSITE-ProRule" id="PRU00176"/>
    </source>
</evidence>
<dbReference type="PANTHER" id="PTHR15528">
    <property type="entry name" value="PEROXISOME PROLIFERATOR ACTIVATED RECEPTOR GAMMA COACTIVATOR 1 PGC-1 -RELATED"/>
    <property type="match status" value="1"/>
</dbReference>
<evidence type="ECO:0000256" key="3">
    <source>
        <dbReference type="ARBA" id="ARBA00022884"/>
    </source>
</evidence>
<protein>
    <submittedName>
        <fullName evidence="11">Peroxisome proliferator-activated receptor gamma coactivator 1-beta</fullName>
    </submittedName>
</protein>
<feature type="non-terminal residue" evidence="11">
    <location>
        <position position="1"/>
    </location>
</feature>
<feature type="region of interest" description="Disordered" evidence="9">
    <location>
        <begin position="366"/>
        <end position="400"/>
    </location>
</feature>
<comment type="caution">
    <text evidence="11">The sequence shown here is derived from an EMBL/GenBank/DDBJ whole genome shotgun (WGS) entry which is preliminary data.</text>
</comment>
<feature type="region of interest" description="Disordered" evidence="9">
    <location>
        <begin position="138"/>
        <end position="233"/>
    </location>
</feature>
<dbReference type="InterPro" id="IPR000504">
    <property type="entry name" value="RRM_dom"/>
</dbReference>
<dbReference type="SUPFAM" id="SSF54928">
    <property type="entry name" value="RNA-binding domain, RBD"/>
    <property type="match status" value="1"/>
</dbReference>
<evidence type="ECO:0000256" key="2">
    <source>
        <dbReference type="ARBA" id="ARBA00022553"/>
    </source>
</evidence>
<dbReference type="InterPro" id="IPR035979">
    <property type="entry name" value="RBD_domain_sf"/>
</dbReference>
<feature type="compositionally biased region" description="Polar residues" evidence="9">
    <location>
        <begin position="170"/>
        <end position="180"/>
    </location>
</feature>
<feature type="region of interest" description="Disordered" evidence="9">
    <location>
        <begin position="92"/>
        <end position="126"/>
    </location>
</feature>
<feature type="compositionally biased region" description="Pro residues" evidence="9">
    <location>
        <begin position="105"/>
        <end position="122"/>
    </location>
</feature>
<dbReference type="AlphaFoldDB" id="A0A835NWJ7"/>
<keyword evidence="7" id="KW-0539">Nucleus</keyword>
<gene>
    <name evidence="12" type="ORF">IHE44_0003969</name>
    <name evidence="11" type="ORF">IHE44_008048</name>
</gene>
<proteinExistence type="predicted"/>
<accession>A0A835NWJ7</accession>
<keyword evidence="6" id="KW-0804">Transcription</keyword>
<organism evidence="11">
    <name type="scientific">Lamprotornis superbus</name>
    <dbReference type="NCBI Taxonomy" id="245042"/>
    <lineage>
        <taxon>Eukaryota</taxon>
        <taxon>Metazoa</taxon>
        <taxon>Chordata</taxon>
        <taxon>Craniata</taxon>
        <taxon>Vertebrata</taxon>
        <taxon>Euteleostomi</taxon>
        <taxon>Archelosauria</taxon>
        <taxon>Archosauria</taxon>
        <taxon>Dinosauria</taxon>
        <taxon>Saurischia</taxon>
        <taxon>Theropoda</taxon>
        <taxon>Coelurosauria</taxon>
        <taxon>Aves</taxon>
        <taxon>Neognathae</taxon>
        <taxon>Neoaves</taxon>
        <taxon>Telluraves</taxon>
        <taxon>Australaves</taxon>
        <taxon>Passeriformes</taxon>
        <taxon>Sturnidae</taxon>
        <taxon>Lamprotornis</taxon>
    </lineage>
</organism>
<reference evidence="11" key="1">
    <citation type="submission" date="2020-10" db="EMBL/GenBank/DDBJ databases">
        <title>Feather gene expression reveals the developmental basis of iridescence in African starlings.</title>
        <authorList>
            <person name="Rubenstein D.R."/>
        </authorList>
    </citation>
    <scope>NUCLEOTIDE SEQUENCE</scope>
    <source>
        <strain evidence="11">SS15</strain>
        <tissue evidence="11">Liver</tissue>
    </source>
</reference>
<dbReference type="OrthoDB" id="10047851at2759"/>
<evidence type="ECO:0000256" key="7">
    <source>
        <dbReference type="ARBA" id="ARBA00023242"/>
    </source>
</evidence>
<dbReference type="Gene3D" id="3.30.70.330">
    <property type="match status" value="1"/>
</dbReference>
<sequence length="1166" mass="126788">YEVSGEEHLYSDFPEIDLSQLDAGDLDSAGCFSELQWGGEHSETDSSQYSTDDSELFQIIDSENEALLAALTETLDDIQGDDMGLAAFPTMEEGDTLNPATTSPAPSPKPTAPVTGGPPPAPECDELSLLKKLLLSPSPPSCEVEGPRDRRASVPQAQSRSCTELHRHLTSSTSCSQTKPPQAPEECPGSGHHPSLGDCTHHEDDSDSSEDSLSSGDSVAALSSLEDGPGSQFSCEGELHSVLELIRYMHTYCLPPRKLPTREPTDTKPQPCSSPFKRAKPDCAPVPGSAQSRPGCAWQAPGSCKKPEASFSILKELLARDLLCDVSKPYRLGKPVYAALARPPGSCSPVPPDGEDASGTCTSRVKTAAGEKGELQQSPEVEVPRELGGPEDDAGKQEGTLGTGKVVRKQDSAAHAVRRSKRLNPELGHWLSFLEPPTEAQCPVLEGFSAEEPAAEVEVGGTAPSAEPQPLCLGSLGDGEVGTESRRCALLEQTGSSLWVHPVSGLWGSAAVVPQKPSKLQVQEWLSPGSVSCPCQVGKALSGHCRDTAPLITCFSPAFQKHPGVSRCPWHKRALQPAQGAVFAEHSELHCWALGSHRELGECHARGREFCVCALELLTPLPFDPAFGKRNFEPMLTVELCGTAGRTGFEFFRFAKYTLGGASFTLNSAWKVQFQPTQPRGHLHPLHTADTGHSLCIATSEHHEQLWGRILGWEEVFRGPCMSQEGMESPLVPAGIRASFLLPQVPLGEAVGATGAALGWGLTPPTTPPYKPAEEDLYKPDIPQEPGKEDGIAPSPGGTGDVAASRKAPRKHPERTELFAHLSRAGGRALPEQQGLLKRPFSRSFGDHDYCQVLKPEPALQRKVLKSWEPPSQVETEHKRRVPAAHYQGLELGKDTGTEMLWKDGVKQLRDQEIRASLTKHFGFLDSALDDEDMVFCKTPEYDTVFEDSGSESGSPGEEDEEEEEEEEEEHGNTKLCLRRNPLSRSSLHFCSRSRSSSGSSCCRSRSPASRRTFRCENGEQCQGGSGHRGQLKKRREKAIGEGRVVYIRNLSSSMSSSELKKRFEVFGEIVECQVLSRTNRGEKYGFITYRYSEHAALSLKNGPSLRKRNEPSFQLSSGGLGRFFWTRYADLDCSTDESSPAPVKSKYETMDFDSLLQEAQLSLHR</sequence>
<dbReference type="InterPro" id="IPR012677">
    <property type="entry name" value="Nucleotide-bd_a/b_plait_sf"/>
</dbReference>
<keyword evidence="4" id="KW-0805">Transcription regulation</keyword>
<evidence type="ECO:0000256" key="1">
    <source>
        <dbReference type="ARBA" id="ARBA00004123"/>
    </source>
</evidence>
<evidence type="ECO:0000259" key="10">
    <source>
        <dbReference type="PROSITE" id="PS50102"/>
    </source>
</evidence>